<dbReference type="RefSeq" id="WP_115121972.1">
    <property type="nucleotide sequence ID" value="NZ_QRAO01000001.1"/>
</dbReference>
<dbReference type="EMBL" id="QRAO01000001">
    <property type="protein sequence ID" value="RDK88248.1"/>
    <property type="molecule type" value="Genomic_DNA"/>
</dbReference>
<dbReference type="AlphaFoldDB" id="A0A370QIR5"/>
<accession>A0A370QIR5</accession>
<sequence>MFRIFLTTLLFTFISTAQAQIGISTTNPQAALDITSSNTGVLIPRVDLQSNTDVTTVVSPNSGSLVESTLVYNTGASGIVDAGFYYWNGSSWSGLIDSTPSVYVGKTIINATGNISITGVPFTPKRVTFTAYANVDSYNLNDDNSSGSNNNNTKENTFGSMQGYAFDTGSAIMQQVIFNGGSGASINDISRYASSSHCIGLRYTNNNGDNLGFTNASLTSFNHDGFTLNVTNAIDPVVIIYTAYRY</sequence>
<keyword evidence="1" id="KW-0732">Signal</keyword>
<feature type="signal peptide" evidence="1">
    <location>
        <begin position="1"/>
        <end position="19"/>
    </location>
</feature>
<protein>
    <submittedName>
        <fullName evidence="2">Uncharacterized protein</fullName>
    </submittedName>
</protein>
<evidence type="ECO:0000313" key="3">
    <source>
        <dbReference type="Proteomes" id="UP000255317"/>
    </source>
</evidence>
<gene>
    <name evidence="2" type="ORF">C8D94_101117</name>
</gene>
<evidence type="ECO:0000256" key="1">
    <source>
        <dbReference type="SAM" id="SignalP"/>
    </source>
</evidence>
<organism evidence="2 3">
    <name type="scientific">Marinirhabdus gelatinilytica</name>
    <dbReference type="NCBI Taxonomy" id="1703343"/>
    <lineage>
        <taxon>Bacteria</taxon>
        <taxon>Pseudomonadati</taxon>
        <taxon>Bacteroidota</taxon>
        <taxon>Flavobacteriia</taxon>
        <taxon>Flavobacteriales</taxon>
        <taxon>Flavobacteriaceae</taxon>
    </lineage>
</organism>
<dbReference type="Proteomes" id="UP000255317">
    <property type="component" value="Unassembled WGS sequence"/>
</dbReference>
<proteinExistence type="predicted"/>
<feature type="chain" id="PRO_5016961758" evidence="1">
    <location>
        <begin position="20"/>
        <end position="246"/>
    </location>
</feature>
<evidence type="ECO:0000313" key="2">
    <source>
        <dbReference type="EMBL" id="RDK88248.1"/>
    </source>
</evidence>
<keyword evidence="3" id="KW-1185">Reference proteome</keyword>
<comment type="caution">
    <text evidence="2">The sequence shown here is derived from an EMBL/GenBank/DDBJ whole genome shotgun (WGS) entry which is preliminary data.</text>
</comment>
<dbReference type="OrthoDB" id="1396884at2"/>
<reference evidence="2 3" key="1">
    <citation type="submission" date="2018-07" db="EMBL/GenBank/DDBJ databases">
        <title>Genomic Encyclopedia of Type Strains, Phase IV (KMG-IV): sequencing the most valuable type-strain genomes for metagenomic binning, comparative biology and taxonomic classification.</title>
        <authorList>
            <person name="Goeker M."/>
        </authorList>
    </citation>
    <scope>NUCLEOTIDE SEQUENCE [LARGE SCALE GENOMIC DNA]</scope>
    <source>
        <strain evidence="2 3">DSM 101478</strain>
    </source>
</reference>
<name>A0A370QIR5_9FLAO</name>